<evidence type="ECO:0000313" key="9">
    <source>
        <dbReference type="EMBL" id="NIR75305.1"/>
    </source>
</evidence>
<dbReference type="Pfam" id="PF00528">
    <property type="entry name" value="BPD_transp_1"/>
    <property type="match status" value="1"/>
</dbReference>
<keyword evidence="4 7" id="KW-0812">Transmembrane</keyword>
<evidence type="ECO:0000256" key="2">
    <source>
        <dbReference type="ARBA" id="ARBA00022448"/>
    </source>
</evidence>
<organism evidence="9 10">
    <name type="scientific">Candidatus Kutchimonas denitrificans</name>
    <dbReference type="NCBI Taxonomy" id="3056748"/>
    <lineage>
        <taxon>Bacteria</taxon>
        <taxon>Pseudomonadati</taxon>
        <taxon>Gemmatimonadota</taxon>
        <taxon>Gemmatimonadia</taxon>
        <taxon>Candidatus Palauibacterales</taxon>
        <taxon>Candidatus Palauibacteraceae</taxon>
        <taxon>Candidatus Kutchimonas</taxon>
    </lineage>
</organism>
<dbReference type="InterPro" id="IPR045621">
    <property type="entry name" value="BPD_transp_1_N"/>
</dbReference>
<feature type="domain" description="ABC transmembrane type-1" evidence="8">
    <location>
        <begin position="95"/>
        <end position="317"/>
    </location>
</feature>
<dbReference type="PROSITE" id="PS50928">
    <property type="entry name" value="ABC_TM1"/>
    <property type="match status" value="1"/>
</dbReference>
<keyword evidence="5 7" id="KW-1133">Transmembrane helix</keyword>
<dbReference type="InterPro" id="IPR035906">
    <property type="entry name" value="MetI-like_sf"/>
</dbReference>
<proteinExistence type="inferred from homology"/>
<dbReference type="EMBL" id="JAACAK010000070">
    <property type="protein sequence ID" value="NIR75305.1"/>
    <property type="molecule type" value="Genomic_DNA"/>
</dbReference>
<dbReference type="PANTHER" id="PTHR43163:SF6">
    <property type="entry name" value="DIPEPTIDE TRANSPORT SYSTEM PERMEASE PROTEIN DPPB-RELATED"/>
    <property type="match status" value="1"/>
</dbReference>
<feature type="transmembrane region" description="Helical" evidence="7">
    <location>
        <begin position="12"/>
        <end position="30"/>
    </location>
</feature>
<dbReference type="SUPFAM" id="SSF161098">
    <property type="entry name" value="MetI-like"/>
    <property type="match status" value="1"/>
</dbReference>
<dbReference type="AlphaFoldDB" id="A0AAE4Z7M7"/>
<evidence type="ECO:0000256" key="6">
    <source>
        <dbReference type="ARBA" id="ARBA00023136"/>
    </source>
</evidence>
<dbReference type="InterPro" id="IPR000515">
    <property type="entry name" value="MetI-like"/>
</dbReference>
<evidence type="ECO:0000256" key="4">
    <source>
        <dbReference type="ARBA" id="ARBA00022692"/>
    </source>
</evidence>
<feature type="transmembrane region" description="Helical" evidence="7">
    <location>
        <begin position="99"/>
        <end position="119"/>
    </location>
</feature>
<keyword evidence="2 7" id="KW-0813">Transport</keyword>
<dbReference type="GO" id="GO:0005886">
    <property type="term" value="C:plasma membrane"/>
    <property type="evidence" value="ECO:0007669"/>
    <property type="project" value="UniProtKB-SubCell"/>
</dbReference>
<evidence type="ECO:0000256" key="3">
    <source>
        <dbReference type="ARBA" id="ARBA00022475"/>
    </source>
</evidence>
<dbReference type="PANTHER" id="PTHR43163">
    <property type="entry name" value="DIPEPTIDE TRANSPORT SYSTEM PERMEASE PROTEIN DPPB-RELATED"/>
    <property type="match status" value="1"/>
</dbReference>
<feature type="transmembrane region" description="Helical" evidence="7">
    <location>
        <begin position="198"/>
        <end position="217"/>
    </location>
</feature>
<feature type="transmembrane region" description="Helical" evidence="7">
    <location>
        <begin position="252"/>
        <end position="278"/>
    </location>
</feature>
<comment type="subcellular location">
    <subcellularLocation>
        <location evidence="1 7">Cell membrane</location>
        <topology evidence="1 7">Multi-pass membrane protein</topology>
    </subcellularLocation>
</comment>
<keyword evidence="3" id="KW-1003">Cell membrane</keyword>
<keyword evidence="6 7" id="KW-0472">Membrane</keyword>
<accession>A0AAE4Z7M7</accession>
<reference evidence="9 10" key="1">
    <citation type="submission" date="2020-01" db="EMBL/GenBank/DDBJ databases">
        <title>Genomes assembled from Gulf of Kutch pelagic sediment metagenomes.</title>
        <authorList>
            <person name="Chandrashekar M."/>
            <person name="Mahajan M.S."/>
            <person name="Dave K.J."/>
            <person name="Vatsa P."/>
            <person name="Nathani N.M."/>
        </authorList>
    </citation>
    <scope>NUCLEOTIDE SEQUENCE [LARGE SCALE GENOMIC DNA]</scope>
    <source>
        <strain evidence="9">KS3-K002</strain>
    </source>
</reference>
<evidence type="ECO:0000259" key="8">
    <source>
        <dbReference type="PROSITE" id="PS50928"/>
    </source>
</evidence>
<comment type="caution">
    <text evidence="9">The sequence shown here is derived from an EMBL/GenBank/DDBJ whole genome shotgun (WGS) entry which is preliminary data.</text>
</comment>
<dbReference type="Gene3D" id="1.10.3720.10">
    <property type="entry name" value="MetI-like"/>
    <property type="match status" value="1"/>
</dbReference>
<comment type="similarity">
    <text evidence="7">Belongs to the binding-protein-dependent transport system permease family.</text>
</comment>
<dbReference type="CDD" id="cd06261">
    <property type="entry name" value="TM_PBP2"/>
    <property type="match status" value="1"/>
</dbReference>
<evidence type="ECO:0000256" key="1">
    <source>
        <dbReference type="ARBA" id="ARBA00004651"/>
    </source>
</evidence>
<evidence type="ECO:0000256" key="7">
    <source>
        <dbReference type="RuleBase" id="RU363032"/>
    </source>
</evidence>
<dbReference type="Proteomes" id="UP000702544">
    <property type="component" value="Unassembled WGS sequence"/>
</dbReference>
<sequence length="331" mass="36633">MTAYIGRRLLHAIPLTLGILTLVFVLVQLAPGDPAALYIQPNVAPEVIEQMRENWGLDQPIHIQYFQWMKSFVTGDFGYSLAQHRPVTAILADRIPNTLILSGTALLIIFALGIALGIIQAVRQHSALDNVLTFGSLFIYSMPSFWLALMLILIFSSKLHTVGWWPDWLTFPPSGITSSVGYESLGFWGKLADRLHHLVLPSIALGVSSAAAVARYMRSSMLEVIRQDYIRTARAKGLPERAVILKHALKNALLPIITLFGLYLPFLLSGAVLVETVFAWPGMGKTIVDAIYARDYPVVMATSFLFAVMVVVGNLIADVLYAVIDPRIRYD</sequence>
<feature type="transmembrane region" description="Helical" evidence="7">
    <location>
        <begin position="131"/>
        <end position="155"/>
    </location>
</feature>
<protein>
    <submittedName>
        <fullName evidence="9">ABC transporter permease</fullName>
    </submittedName>
</protein>
<evidence type="ECO:0000256" key="5">
    <source>
        <dbReference type="ARBA" id="ARBA00022989"/>
    </source>
</evidence>
<dbReference type="GO" id="GO:0055085">
    <property type="term" value="P:transmembrane transport"/>
    <property type="evidence" value="ECO:0007669"/>
    <property type="project" value="InterPro"/>
</dbReference>
<evidence type="ECO:0000313" key="10">
    <source>
        <dbReference type="Proteomes" id="UP000702544"/>
    </source>
</evidence>
<feature type="transmembrane region" description="Helical" evidence="7">
    <location>
        <begin position="298"/>
        <end position="324"/>
    </location>
</feature>
<gene>
    <name evidence="9" type="ORF">GWO12_09375</name>
</gene>
<dbReference type="Pfam" id="PF19300">
    <property type="entry name" value="BPD_transp_1_N"/>
    <property type="match status" value="1"/>
</dbReference>
<name>A0AAE4Z7M7_9BACT</name>